<evidence type="ECO:0000313" key="3">
    <source>
        <dbReference type="Proteomes" id="UP001268542"/>
    </source>
</evidence>
<keyword evidence="3" id="KW-1185">Reference proteome</keyword>
<feature type="region of interest" description="Disordered" evidence="1">
    <location>
        <begin position="336"/>
        <end position="377"/>
    </location>
</feature>
<dbReference type="Proteomes" id="UP001268542">
    <property type="component" value="Unassembled WGS sequence"/>
</dbReference>
<dbReference type="Pfam" id="PF13830">
    <property type="entry name" value="DUF4192"/>
    <property type="match status" value="1"/>
</dbReference>
<reference evidence="2 3" key="1">
    <citation type="submission" date="2023-08" db="EMBL/GenBank/DDBJ databases">
        <title>Nocardioides seae sp. nov., a bacterium isolated from a soil.</title>
        <authorList>
            <person name="Wang X."/>
        </authorList>
    </citation>
    <scope>NUCLEOTIDE SEQUENCE [LARGE SCALE GENOMIC DNA]</scope>
    <source>
        <strain evidence="2 3">YZH12</strain>
    </source>
</reference>
<protein>
    <submittedName>
        <fullName evidence="2">DUF4192 domain-containing protein</fullName>
    </submittedName>
</protein>
<proteinExistence type="predicted"/>
<dbReference type="EMBL" id="JAVYII010000008">
    <property type="protein sequence ID" value="MDT9594867.1"/>
    <property type="molecule type" value="Genomic_DNA"/>
</dbReference>
<name>A0ABU3Q1F3_9ACTN</name>
<accession>A0ABU3Q1F3</accession>
<evidence type="ECO:0000256" key="1">
    <source>
        <dbReference type="SAM" id="MobiDB-lite"/>
    </source>
</evidence>
<dbReference type="InterPro" id="IPR025447">
    <property type="entry name" value="DUF4192"/>
</dbReference>
<evidence type="ECO:0000313" key="2">
    <source>
        <dbReference type="EMBL" id="MDT9594867.1"/>
    </source>
</evidence>
<dbReference type="RefSeq" id="WP_315735057.1">
    <property type="nucleotide sequence ID" value="NZ_JAVYII010000008.1"/>
</dbReference>
<sequence length="377" mass="40220">MTDDDSVADIGSGVAGEVRLRNREELVAAVPHVLGFHPRDSLVVMSVGGSGPTLRIDHPHDREAIAEVVHIATDPFRRHGYGRGGIAVVHFTDDHERAAALTGQLVAAYVDMGVTPLIAVRADSDRIVDLASGWEGPLPEETRTRIAAEWAYAGKPQPRADRSALAASLQVVPTRQDRILRHVGAAVRRFETLESAGALANERRWMSEAISGFEATTVPIKDVDATRMLVALCHPKLRDVASAALTRDNSRAHVALWTDLARRAPEPVRDHPLALVALSAWVSGNGALAWTAIEAGNEQHGLARVTARILKSGLPPAAWEAVRSQYFAENTDSAGAHARSAAGRVRPALWAPDPPATGTGPRPSGSHDRPPPAGPSI</sequence>
<comment type="caution">
    <text evidence="2">The sequence shown here is derived from an EMBL/GenBank/DDBJ whole genome shotgun (WGS) entry which is preliminary data.</text>
</comment>
<organism evidence="2 3">
    <name type="scientific">Nocardioides imazamoxiresistens</name>
    <dbReference type="NCBI Taxonomy" id="3231893"/>
    <lineage>
        <taxon>Bacteria</taxon>
        <taxon>Bacillati</taxon>
        <taxon>Actinomycetota</taxon>
        <taxon>Actinomycetes</taxon>
        <taxon>Propionibacteriales</taxon>
        <taxon>Nocardioidaceae</taxon>
        <taxon>Nocardioides</taxon>
    </lineage>
</organism>
<gene>
    <name evidence="2" type="ORF">RDV89_17395</name>
</gene>